<evidence type="ECO:0000259" key="1">
    <source>
        <dbReference type="Pfam" id="PF00326"/>
    </source>
</evidence>
<keyword evidence="2" id="KW-0031">Aminopeptidase</keyword>
<dbReference type="Gene3D" id="3.40.50.1820">
    <property type="entry name" value="alpha/beta hydrolase"/>
    <property type="match status" value="1"/>
</dbReference>
<protein>
    <submittedName>
        <fullName evidence="2">Dipeptidyl aminopeptidase/acylaminoacyl peptidase</fullName>
    </submittedName>
</protein>
<reference evidence="3" key="1">
    <citation type="submission" date="2016-06" db="EMBL/GenBank/DDBJ databases">
        <authorList>
            <person name="Varghese N."/>
            <person name="Submissions Spin"/>
        </authorList>
    </citation>
    <scope>NUCLEOTIDE SEQUENCE [LARGE SCALE GENOMIC DNA]</scope>
    <source>
        <strain evidence="3">DSM 45246</strain>
    </source>
</reference>
<evidence type="ECO:0000313" key="3">
    <source>
        <dbReference type="Proteomes" id="UP000199629"/>
    </source>
</evidence>
<dbReference type="InterPro" id="IPR029058">
    <property type="entry name" value="AB_hydrolase_fold"/>
</dbReference>
<feature type="domain" description="Peptidase S9 prolyl oligopeptidase catalytic" evidence="1">
    <location>
        <begin position="398"/>
        <end position="589"/>
    </location>
</feature>
<dbReference type="Gene3D" id="2.120.10.30">
    <property type="entry name" value="TolB, C-terminal domain"/>
    <property type="match status" value="1"/>
</dbReference>
<dbReference type="Proteomes" id="UP000199629">
    <property type="component" value="Unassembled WGS sequence"/>
</dbReference>
<dbReference type="Pfam" id="PF00326">
    <property type="entry name" value="Peptidase_S9"/>
    <property type="match status" value="1"/>
</dbReference>
<dbReference type="SUPFAM" id="SSF82171">
    <property type="entry name" value="DPP6 N-terminal domain-like"/>
    <property type="match status" value="1"/>
</dbReference>
<dbReference type="InterPro" id="IPR011042">
    <property type="entry name" value="6-blade_b-propeller_TolB-like"/>
</dbReference>
<dbReference type="EMBL" id="FMCS01000003">
    <property type="protein sequence ID" value="SCE92090.1"/>
    <property type="molecule type" value="Genomic_DNA"/>
</dbReference>
<dbReference type="AlphaFoldDB" id="A0A1C4W7A1"/>
<sequence length="612" mass="65072">MAEDFAALSVEDAVRASTSFDQLRAGDGALYWLETRPEAGGRGAVTRWRPGEGIRSISRERFDVTSSVHAYGGGTFAVVEDTLWCIGEAGLYRSRRSSDQLEPITQGRFGDLTVGDGELLAVRESEQGDEIVGVSLAGRTQVRALVASTSFLGAPRQGPGLLAWVAWSERDMPWDACEVWVAPYLPGGDIGSPRKVAGGSNESALEPRWGPDGALYFMSDRSGWWNLYRWNGDAIDAVGPIAGECAAEPWELGYVSYDFLADGRIAMVVQEGPRHRLVVVEPDGAVRPVNVPYTSIKPYLAAQGMTVSLIGSSPTAAPQVAVVHLADGHPRLEVVARSEHGELSAAQVSTPTELRIGVPGGREVVALVYPPTGSAADWCAPLIIRAHPGPTASCLLRLDWQAQFFTSRGFAVVDVDYLGSTGYGRSFRESLYGRWGLEDVDDCAAVANYLLGVGRAVPGQVFIRGASAGGYTALHAVSKDGPFAAATAVSAIVDPDRWAETVPRFQRAHATRLRGGAGRVRAATVRRPVLFIHGTADEVAVVEDVRELADELAALGVRHELLLLSEVGHYVATSSRAGAALEAELAHYRSVTAAAVVGSGDHKAASGSCSRT</sequence>
<keyword evidence="2" id="KW-0378">Hydrolase</keyword>
<organism evidence="2 3">
    <name type="scientific">Micromonospora chaiyaphumensis</name>
    <dbReference type="NCBI Taxonomy" id="307119"/>
    <lineage>
        <taxon>Bacteria</taxon>
        <taxon>Bacillati</taxon>
        <taxon>Actinomycetota</taxon>
        <taxon>Actinomycetes</taxon>
        <taxon>Micromonosporales</taxon>
        <taxon>Micromonosporaceae</taxon>
        <taxon>Micromonospora</taxon>
    </lineage>
</organism>
<dbReference type="GO" id="GO:0004177">
    <property type="term" value="F:aminopeptidase activity"/>
    <property type="evidence" value="ECO:0007669"/>
    <property type="project" value="UniProtKB-KW"/>
</dbReference>
<dbReference type="SUPFAM" id="SSF53474">
    <property type="entry name" value="alpha/beta-Hydrolases"/>
    <property type="match status" value="1"/>
</dbReference>
<proteinExistence type="predicted"/>
<dbReference type="InterPro" id="IPR050585">
    <property type="entry name" value="Xaa-Pro_dipeptidyl-ppase/CocE"/>
</dbReference>
<accession>A0A1C4W7A1</accession>
<keyword evidence="2" id="KW-0645">Protease</keyword>
<keyword evidence="3" id="KW-1185">Reference proteome</keyword>
<dbReference type="GO" id="GO:0008236">
    <property type="term" value="F:serine-type peptidase activity"/>
    <property type="evidence" value="ECO:0007669"/>
    <property type="project" value="InterPro"/>
</dbReference>
<name>A0A1C4W7A1_9ACTN</name>
<gene>
    <name evidence="2" type="ORF">GA0070214_103292</name>
</gene>
<dbReference type="PANTHER" id="PTHR43056:SF5">
    <property type="entry name" value="PEPTIDASE S9 PROLYL OLIGOPEPTIDASE CATALYTIC DOMAIN-CONTAINING PROTEIN"/>
    <property type="match status" value="1"/>
</dbReference>
<dbReference type="GO" id="GO:0006508">
    <property type="term" value="P:proteolysis"/>
    <property type="evidence" value="ECO:0007669"/>
    <property type="project" value="InterPro"/>
</dbReference>
<dbReference type="InterPro" id="IPR001375">
    <property type="entry name" value="Peptidase_S9_cat"/>
</dbReference>
<dbReference type="PANTHER" id="PTHR43056">
    <property type="entry name" value="PEPTIDASE S9 PROLYL OLIGOPEPTIDASE"/>
    <property type="match status" value="1"/>
</dbReference>
<evidence type="ECO:0000313" key="2">
    <source>
        <dbReference type="EMBL" id="SCE92090.1"/>
    </source>
</evidence>